<evidence type="ECO:0000313" key="1">
    <source>
        <dbReference type="EMBL" id="JAC72752.1"/>
    </source>
</evidence>
<reference evidence="1" key="1">
    <citation type="submission" date="2014-05" db="EMBL/GenBank/DDBJ databases">
        <title>The transcriptome of the halophilic microalga Tetraselmis sp. GSL018 isolated from the Great Salt Lake, Utah.</title>
        <authorList>
            <person name="Jinkerson R.E."/>
            <person name="D'Adamo S."/>
            <person name="Posewitz M.C."/>
        </authorList>
    </citation>
    <scope>NUCLEOTIDE SEQUENCE</scope>
    <source>
        <strain evidence="1">GSL018</strain>
    </source>
</reference>
<sequence length="71" mass="8261">MKNDKHKHSVVLLLSVSKDVAELRHTVTVRKKRLHKEKELQHLQSFKKKFIHCVTSASNTNKCRTQVARGQ</sequence>
<gene>
    <name evidence="1" type="ORF">TSPGSL018_30563</name>
</gene>
<protein>
    <submittedName>
        <fullName evidence="1">Uncharacterized protein</fullName>
    </submittedName>
</protein>
<name>A0A061RII0_9CHLO</name>
<accession>A0A061RII0</accession>
<proteinExistence type="predicted"/>
<organism evidence="1">
    <name type="scientific">Tetraselmis sp. GSL018</name>
    <dbReference type="NCBI Taxonomy" id="582737"/>
    <lineage>
        <taxon>Eukaryota</taxon>
        <taxon>Viridiplantae</taxon>
        <taxon>Chlorophyta</taxon>
        <taxon>core chlorophytes</taxon>
        <taxon>Chlorodendrophyceae</taxon>
        <taxon>Chlorodendrales</taxon>
        <taxon>Chlorodendraceae</taxon>
        <taxon>Tetraselmis</taxon>
    </lineage>
</organism>
<dbReference type="AlphaFoldDB" id="A0A061RII0"/>
<dbReference type="EMBL" id="GBEZ01013209">
    <property type="protein sequence ID" value="JAC72752.1"/>
    <property type="molecule type" value="Transcribed_RNA"/>
</dbReference>